<comment type="subcellular location">
    <subcellularLocation>
        <location evidence="2">Membrane</location>
    </subcellularLocation>
</comment>
<evidence type="ECO:0000256" key="5">
    <source>
        <dbReference type="ARBA" id="ARBA00022679"/>
    </source>
</evidence>
<dbReference type="Gene3D" id="3.30.450.20">
    <property type="entry name" value="PAS domain"/>
    <property type="match status" value="2"/>
</dbReference>
<dbReference type="GO" id="GO:0016020">
    <property type="term" value="C:membrane"/>
    <property type="evidence" value="ECO:0007669"/>
    <property type="project" value="UniProtKB-SubCell"/>
</dbReference>
<keyword evidence="9" id="KW-1133">Transmembrane helix</keyword>
<keyword evidence="4" id="KW-0597">Phosphoprotein</keyword>
<evidence type="ECO:0000256" key="8">
    <source>
        <dbReference type="ARBA" id="ARBA00022840"/>
    </source>
</evidence>
<dbReference type="PANTHER" id="PTHR41523:SF8">
    <property type="entry name" value="ETHYLENE RESPONSE SENSOR PROTEIN"/>
    <property type="match status" value="1"/>
</dbReference>
<dbReference type="STRING" id="1317121.ATO11_12335"/>
<organism evidence="11 12">
    <name type="scientific">Pseudaestuariivita atlantica</name>
    <dbReference type="NCBI Taxonomy" id="1317121"/>
    <lineage>
        <taxon>Bacteria</taxon>
        <taxon>Pseudomonadati</taxon>
        <taxon>Pseudomonadota</taxon>
        <taxon>Alphaproteobacteria</taxon>
        <taxon>Rhodobacterales</taxon>
        <taxon>Paracoccaceae</taxon>
        <taxon>Pseudaestuariivita</taxon>
    </lineage>
</organism>
<evidence type="ECO:0000259" key="10">
    <source>
        <dbReference type="PROSITE" id="PS50885"/>
    </source>
</evidence>
<keyword evidence="7" id="KW-0418">Kinase</keyword>
<protein>
    <recommendedName>
        <fullName evidence="3">histidine kinase</fullName>
        <ecNumber evidence="3">2.7.13.3</ecNumber>
    </recommendedName>
</protein>
<dbReference type="SUPFAM" id="SSF55874">
    <property type="entry name" value="ATPase domain of HSP90 chaperone/DNA topoisomerase II/histidine kinase"/>
    <property type="match status" value="1"/>
</dbReference>
<evidence type="ECO:0000313" key="11">
    <source>
        <dbReference type="EMBL" id="KNG93238.1"/>
    </source>
</evidence>
<evidence type="ECO:0000256" key="9">
    <source>
        <dbReference type="SAM" id="Phobius"/>
    </source>
</evidence>
<reference evidence="11 12" key="1">
    <citation type="journal article" date="2015" name="Int. J. Syst. Evol. Microbiol.">
        <title>Aestuariivita atlantica sp. nov., isolated from deep sea sediment of the Atlantic Ocean.</title>
        <authorList>
            <person name="Li G."/>
            <person name="Lai Q."/>
            <person name="Du Y."/>
            <person name="Liu X."/>
            <person name="Sun F."/>
            <person name="Shao Z."/>
        </authorList>
    </citation>
    <scope>NUCLEOTIDE SEQUENCE [LARGE SCALE GENOMIC DNA]</scope>
    <source>
        <strain evidence="11 12">22II-S11-z3</strain>
    </source>
</reference>
<evidence type="ECO:0000256" key="6">
    <source>
        <dbReference type="ARBA" id="ARBA00022741"/>
    </source>
</evidence>
<dbReference type="InterPro" id="IPR036890">
    <property type="entry name" value="HATPase_C_sf"/>
</dbReference>
<dbReference type="PANTHER" id="PTHR41523">
    <property type="entry name" value="TWO-COMPONENT SYSTEM SENSOR PROTEIN"/>
    <property type="match status" value="1"/>
</dbReference>
<dbReference type="SMART" id="SM00304">
    <property type="entry name" value="HAMP"/>
    <property type="match status" value="1"/>
</dbReference>
<dbReference type="OrthoDB" id="9767435at2"/>
<dbReference type="PATRIC" id="fig|1317121.7.peg.3176"/>
<keyword evidence="9" id="KW-0472">Membrane</keyword>
<gene>
    <name evidence="11" type="ORF">ATO11_12335</name>
</gene>
<dbReference type="EMBL" id="AQQZ01000005">
    <property type="protein sequence ID" value="KNG93238.1"/>
    <property type="molecule type" value="Genomic_DNA"/>
</dbReference>
<feature type="transmembrane region" description="Helical" evidence="9">
    <location>
        <begin position="283"/>
        <end position="306"/>
    </location>
</feature>
<dbReference type="GO" id="GO:0007165">
    <property type="term" value="P:signal transduction"/>
    <property type="evidence" value="ECO:0007669"/>
    <property type="project" value="InterPro"/>
</dbReference>
<dbReference type="Proteomes" id="UP000036938">
    <property type="component" value="Unassembled WGS sequence"/>
</dbReference>
<dbReference type="AlphaFoldDB" id="A0A0L1JP98"/>
<name>A0A0L1JP98_9RHOB</name>
<dbReference type="GO" id="GO:0005524">
    <property type="term" value="F:ATP binding"/>
    <property type="evidence" value="ECO:0007669"/>
    <property type="project" value="UniProtKB-KW"/>
</dbReference>
<keyword evidence="12" id="KW-1185">Reference proteome</keyword>
<evidence type="ECO:0000256" key="4">
    <source>
        <dbReference type="ARBA" id="ARBA00022553"/>
    </source>
</evidence>
<comment type="catalytic activity">
    <reaction evidence="1">
        <text>ATP + protein L-histidine = ADP + protein N-phospho-L-histidine.</text>
        <dbReference type="EC" id="2.7.13.3"/>
    </reaction>
</comment>
<comment type="caution">
    <text evidence="11">The sequence shown here is derived from an EMBL/GenBank/DDBJ whole genome shotgun (WGS) entry which is preliminary data.</text>
</comment>
<feature type="domain" description="HAMP" evidence="10">
    <location>
        <begin position="303"/>
        <end position="357"/>
    </location>
</feature>
<dbReference type="Pfam" id="PF07568">
    <property type="entry name" value="HisKA_2"/>
    <property type="match status" value="1"/>
</dbReference>
<dbReference type="EC" id="2.7.13.3" evidence="3"/>
<dbReference type="PROSITE" id="PS50885">
    <property type="entry name" value="HAMP"/>
    <property type="match status" value="1"/>
</dbReference>
<evidence type="ECO:0000313" key="12">
    <source>
        <dbReference type="Proteomes" id="UP000036938"/>
    </source>
</evidence>
<keyword evidence="9" id="KW-0812">Transmembrane</keyword>
<feature type="transmembrane region" description="Helical" evidence="9">
    <location>
        <begin position="12"/>
        <end position="33"/>
    </location>
</feature>
<evidence type="ECO:0000256" key="3">
    <source>
        <dbReference type="ARBA" id="ARBA00012438"/>
    </source>
</evidence>
<evidence type="ECO:0000256" key="2">
    <source>
        <dbReference type="ARBA" id="ARBA00004370"/>
    </source>
</evidence>
<accession>A0A0L1JP98</accession>
<dbReference type="CDD" id="cd06225">
    <property type="entry name" value="HAMP"/>
    <property type="match status" value="1"/>
</dbReference>
<dbReference type="InterPro" id="IPR003660">
    <property type="entry name" value="HAMP_dom"/>
</dbReference>
<keyword evidence="6" id="KW-0547">Nucleotide-binding</keyword>
<evidence type="ECO:0000256" key="1">
    <source>
        <dbReference type="ARBA" id="ARBA00000085"/>
    </source>
</evidence>
<dbReference type="InterPro" id="IPR011495">
    <property type="entry name" value="Sig_transdc_His_kin_sub2_dim/P"/>
</dbReference>
<evidence type="ECO:0000256" key="7">
    <source>
        <dbReference type="ARBA" id="ARBA00022777"/>
    </source>
</evidence>
<dbReference type="Gene3D" id="3.30.565.10">
    <property type="entry name" value="Histidine kinase-like ATPase, C-terminal domain"/>
    <property type="match status" value="1"/>
</dbReference>
<dbReference type="CDD" id="cd18773">
    <property type="entry name" value="PDC1_HK_sensor"/>
    <property type="match status" value="1"/>
</dbReference>
<proteinExistence type="predicted"/>
<dbReference type="GO" id="GO:0004673">
    <property type="term" value="F:protein histidine kinase activity"/>
    <property type="evidence" value="ECO:0007669"/>
    <property type="project" value="UniProtKB-EC"/>
</dbReference>
<keyword evidence="8" id="KW-0067">ATP-binding</keyword>
<sequence length="582" mass="63647">MAQEGSDRVRSLTARLLGLLTFALFPLALISLYQTQAVVNEAETLSRTALLAETQRAVRNERELLQEAYGAAQALGAAVLSTRDDPETCRSVMREFVEGHPKFVFAGYIGPDGVMECASRGDAVDFSTSPDWEAASEDPSIQLQANPRGAVTGAPVLIASQPVNTDEGFQGYISISIPHTLADYLLPEASLFGDFHVATINARGDILTASGGASNASGFLPRNLSPEDIFARHGKVFDAMSTGGERRKYAVIPVFEGRVHAIGSWPINASQPGARSINASAPLAFPLLMWLVGIAVAWLGMHNLVIRHIHTLRDAMRRFALGERGAPPLKLKNPPEELAQTARAFNRMVAILTDSEQRREADLHDKTVLLREVHHRVKNNLQLIASITNMQLRQVETPEAKRVLSQLQRRVRGLATIHQSLYSTPDLTKVDAAQLVDNMVNQMDLIAGRTDVAPRVHTDLQSAMLYPDQAVPLSMLLAEALTNAWKYTAADDGKQPEVRVRLFCDADGMLNLWVRNSRSPGKMALPEEGNGDDADATGLGTRLMAAFIVQLEGTSEVSDTPDHYEFRLRFKPAEFSDDTNGN</sequence>
<keyword evidence="5" id="KW-0808">Transferase</keyword>